<dbReference type="PaxDb" id="3708-A0A078FMS5"/>
<reference evidence="3" key="2">
    <citation type="submission" date="2014-06" db="EMBL/GenBank/DDBJ databases">
        <authorList>
            <person name="Genoscope - CEA"/>
        </authorList>
    </citation>
    <scope>NUCLEOTIDE SEQUENCE</scope>
</reference>
<reference evidence="3 4" key="1">
    <citation type="journal article" date="2014" name="Science">
        <title>Plant genetics. Early allopolyploid evolution in the post-Neolithic Brassica napus oilseed genome.</title>
        <authorList>
            <person name="Chalhoub B."/>
            <person name="Denoeud F."/>
            <person name="Liu S."/>
            <person name="Parkin I.A."/>
            <person name="Tang H."/>
            <person name="Wang X."/>
            <person name="Chiquet J."/>
            <person name="Belcram H."/>
            <person name="Tong C."/>
            <person name="Samans B."/>
            <person name="Correa M."/>
            <person name="Da Silva C."/>
            <person name="Just J."/>
            <person name="Falentin C."/>
            <person name="Koh C.S."/>
            <person name="Le Clainche I."/>
            <person name="Bernard M."/>
            <person name="Bento P."/>
            <person name="Noel B."/>
            <person name="Labadie K."/>
            <person name="Alberti A."/>
            <person name="Charles M."/>
            <person name="Arnaud D."/>
            <person name="Guo H."/>
            <person name="Daviaud C."/>
            <person name="Alamery S."/>
            <person name="Jabbari K."/>
            <person name="Zhao M."/>
            <person name="Edger P.P."/>
            <person name="Chelaifa H."/>
            <person name="Tack D."/>
            <person name="Lassalle G."/>
            <person name="Mestiri I."/>
            <person name="Schnel N."/>
            <person name="Le Paslier M.C."/>
            <person name="Fan G."/>
            <person name="Renault V."/>
            <person name="Bayer P.E."/>
            <person name="Golicz A.A."/>
            <person name="Manoli S."/>
            <person name="Lee T.H."/>
            <person name="Thi V.H."/>
            <person name="Chalabi S."/>
            <person name="Hu Q."/>
            <person name="Fan C."/>
            <person name="Tollenaere R."/>
            <person name="Lu Y."/>
            <person name="Battail C."/>
            <person name="Shen J."/>
            <person name="Sidebottom C.H."/>
            <person name="Wang X."/>
            <person name="Canaguier A."/>
            <person name="Chauveau A."/>
            <person name="Berard A."/>
            <person name="Deniot G."/>
            <person name="Guan M."/>
            <person name="Liu Z."/>
            <person name="Sun F."/>
            <person name="Lim Y.P."/>
            <person name="Lyons E."/>
            <person name="Town C.D."/>
            <person name="Bancroft I."/>
            <person name="Wang X."/>
            <person name="Meng J."/>
            <person name="Ma J."/>
            <person name="Pires J.C."/>
            <person name="King G.J."/>
            <person name="Brunel D."/>
            <person name="Delourme R."/>
            <person name="Renard M."/>
            <person name="Aury J.M."/>
            <person name="Adams K.L."/>
            <person name="Batley J."/>
            <person name="Snowdon R.J."/>
            <person name="Tost J."/>
            <person name="Edwards D."/>
            <person name="Zhou Y."/>
            <person name="Hua W."/>
            <person name="Sharpe A.G."/>
            <person name="Paterson A.H."/>
            <person name="Guan C."/>
            <person name="Wincker P."/>
        </authorList>
    </citation>
    <scope>NUCLEOTIDE SEQUENCE [LARGE SCALE GENOMIC DNA]</scope>
    <source>
        <strain evidence="4">cv. Darmor-bzh</strain>
    </source>
</reference>
<keyword evidence="1" id="KW-0812">Transmembrane</keyword>
<keyword evidence="1" id="KW-1133">Transmembrane helix</keyword>
<dbReference type="Proteomes" id="UP001295469">
    <property type="component" value="Chromosome C04"/>
</dbReference>
<dbReference type="Gramene" id="CDY15750">
    <property type="protein sequence ID" value="CDY15750"/>
    <property type="gene ID" value="GSBRNA2T00089991001"/>
</dbReference>
<organism evidence="3 4">
    <name type="scientific">Brassica napus</name>
    <name type="common">Rape</name>
    <dbReference type="NCBI Taxonomy" id="3708"/>
    <lineage>
        <taxon>Eukaryota</taxon>
        <taxon>Viridiplantae</taxon>
        <taxon>Streptophyta</taxon>
        <taxon>Embryophyta</taxon>
        <taxon>Tracheophyta</taxon>
        <taxon>Spermatophyta</taxon>
        <taxon>Magnoliopsida</taxon>
        <taxon>eudicotyledons</taxon>
        <taxon>Gunneridae</taxon>
        <taxon>Pentapetalae</taxon>
        <taxon>rosids</taxon>
        <taxon>malvids</taxon>
        <taxon>Brassicales</taxon>
        <taxon>Brassicaceae</taxon>
        <taxon>Brassiceae</taxon>
        <taxon>Brassica</taxon>
    </lineage>
</organism>
<dbReference type="Proteomes" id="UP000028999">
    <property type="component" value="Unassembled WGS sequence"/>
</dbReference>
<keyword evidence="1" id="KW-0472">Membrane</keyword>
<evidence type="ECO:0000313" key="2">
    <source>
        <dbReference type="EMBL" id="CAF1831665.1"/>
    </source>
</evidence>
<sequence>MFLRSGGEAYLICHYGGDARHFAVGCSEHCGVVVFWLLLVSVKGALVVLFRRRAVGCGMQEGGTHLLSGSSVYIGLLDCGRLWPLEDLSELLHPSDSPTMALLWYPRTWRRRPFRRFRLSGFKVLSHRHW</sequence>
<evidence type="ECO:0000313" key="4">
    <source>
        <dbReference type="Proteomes" id="UP000028999"/>
    </source>
</evidence>
<proteinExistence type="predicted"/>
<name>A0A078FMS5_BRANA</name>
<dbReference type="EMBL" id="LK032057">
    <property type="protein sequence ID" value="CDY15750.1"/>
    <property type="molecule type" value="Genomic_DNA"/>
</dbReference>
<evidence type="ECO:0000313" key="3">
    <source>
        <dbReference type="EMBL" id="CDY15750.1"/>
    </source>
</evidence>
<dbReference type="AlphaFoldDB" id="A0A078FMS5"/>
<dbReference type="EMBL" id="HG994368">
    <property type="protein sequence ID" value="CAF1831665.1"/>
    <property type="molecule type" value="Genomic_DNA"/>
</dbReference>
<evidence type="ECO:0000256" key="1">
    <source>
        <dbReference type="SAM" id="Phobius"/>
    </source>
</evidence>
<keyword evidence="4" id="KW-1185">Reference proteome</keyword>
<reference evidence="2" key="3">
    <citation type="submission" date="2021-01" db="EMBL/GenBank/DDBJ databases">
        <authorList>
            <consortium name="Genoscope - CEA"/>
            <person name="William W."/>
        </authorList>
    </citation>
    <scope>NUCLEOTIDE SEQUENCE</scope>
</reference>
<accession>A0A078FMS5</accession>
<gene>
    <name evidence="3" type="primary">BnaC04g15740D</name>
    <name evidence="2" type="ORF">DARMORV10_C04P22900.1</name>
    <name evidence="3" type="ORF">GSBRNA2T00089991001</name>
</gene>
<feature type="transmembrane region" description="Helical" evidence="1">
    <location>
        <begin position="32"/>
        <end position="50"/>
    </location>
</feature>
<protein>
    <submittedName>
        <fullName evidence="2">(rape) hypothetical protein</fullName>
    </submittedName>
    <submittedName>
        <fullName evidence="3">BnaC04g15740D protein</fullName>
    </submittedName>
</protein>